<dbReference type="Pfam" id="PF00551">
    <property type="entry name" value="Formyl_trans_N"/>
    <property type="match status" value="1"/>
</dbReference>
<dbReference type="NCBIfam" id="TIGR00639">
    <property type="entry name" value="PurN"/>
    <property type="match status" value="1"/>
</dbReference>
<dbReference type="FunFam" id="3.40.50.170:FF:000011">
    <property type="entry name" value="phosphoribosylglycinamide formyltransferase, chloroplastic"/>
    <property type="match status" value="1"/>
</dbReference>
<keyword evidence="20" id="KW-1185">Reference proteome</keyword>
<dbReference type="InterPro" id="IPR004607">
    <property type="entry name" value="GART"/>
</dbReference>
<evidence type="ECO:0000259" key="18">
    <source>
        <dbReference type="Pfam" id="PF00551"/>
    </source>
</evidence>
<evidence type="ECO:0000256" key="10">
    <source>
        <dbReference type="ARBA" id="ARBA00023015"/>
    </source>
</evidence>
<dbReference type="InterPro" id="IPR036477">
    <property type="entry name" value="Formyl_transf_N_sf"/>
</dbReference>
<keyword evidence="9" id="KW-0809">Transit peptide</keyword>
<evidence type="ECO:0000256" key="15">
    <source>
        <dbReference type="ARBA" id="ARBA00041682"/>
    </source>
</evidence>
<dbReference type="GO" id="GO:0003712">
    <property type="term" value="F:transcription coregulator activity"/>
    <property type="evidence" value="ECO:0007669"/>
    <property type="project" value="InterPro"/>
</dbReference>
<dbReference type="GO" id="GO:0006357">
    <property type="term" value="P:regulation of transcription by RNA polymerase II"/>
    <property type="evidence" value="ECO:0007669"/>
    <property type="project" value="InterPro"/>
</dbReference>
<accession>A0AAD4XHK1</accession>
<keyword evidence="11" id="KW-0804">Transcription</keyword>
<evidence type="ECO:0000256" key="2">
    <source>
        <dbReference type="ARBA" id="ARBA00004229"/>
    </source>
</evidence>
<proteinExistence type="inferred from homology"/>
<evidence type="ECO:0000256" key="12">
    <source>
        <dbReference type="ARBA" id="ARBA00023242"/>
    </source>
</evidence>
<keyword evidence="12" id="KW-0539">Nucleus</keyword>
<dbReference type="EC" id="2.1.2.2" evidence="4"/>
<organism evidence="19 20">
    <name type="scientific">Papaver atlanticum</name>
    <dbReference type="NCBI Taxonomy" id="357466"/>
    <lineage>
        <taxon>Eukaryota</taxon>
        <taxon>Viridiplantae</taxon>
        <taxon>Streptophyta</taxon>
        <taxon>Embryophyta</taxon>
        <taxon>Tracheophyta</taxon>
        <taxon>Spermatophyta</taxon>
        <taxon>Magnoliopsida</taxon>
        <taxon>Ranunculales</taxon>
        <taxon>Papaveraceae</taxon>
        <taxon>Papaveroideae</taxon>
        <taxon>Papaver</taxon>
    </lineage>
</organism>
<comment type="catalytic activity">
    <reaction evidence="16">
        <text>N(1)-(5-phospho-beta-D-ribosyl)glycinamide + (6R)-10-formyltetrahydrofolate = N(2)-formyl-N(1)-(5-phospho-beta-D-ribosyl)glycinamide + (6S)-5,6,7,8-tetrahydrofolate + H(+)</text>
        <dbReference type="Rhea" id="RHEA:15053"/>
        <dbReference type="ChEBI" id="CHEBI:15378"/>
        <dbReference type="ChEBI" id="CHEBI:57453"/>
        <dbReference type="ChEBI" id="CHEBI:143788"/>
        <dbReference type="ChEBI" id="CHEBI:147286"/>
        <dbReference type="ChEBI" id="CHEBI:195366"/>
        <dbReference type="EC" id="2.1.2.2"/>
    </reaction>
</comment>
<dbReference type="InterPro" id="IPR002376">
    <property type="entry name" value="Formyl_transf_N"/>
</dbReference>
<feature type="domain" description="Formyl transferase N-terminal" evidence="18">
    <location>
        <begin position="202"/>
        <end position="387"/>
    </location>
</feature>
<evidence type="ECO:0000256" key="8">
    <source>
        <dbReference type="ARBA" id="ARBA00022755"/>
    </source>
</evidence>
<dbReference type="PANTHER" id="PTHR43369">
    <property type="entry name" value="PHOSPHORIBOSYLGLYCINAMIDE FORMYLTRANSFERASE"/>
    <property type="match status" value="1"/>
</dbReference>
<evidence type="ECO:0000256" key="14">
    <source>
        <dbReference type="ARBA" id="ARBA00041324"/>
    </source>
</evidence>
<dbReference type="Gene3D" id="3.40.50.170">
    <property type="entry name" value="Formyl transferase, N-terminal domain"/>
    <property type="match status" value="1"/>
</dbReference>
<keyword evidence="10" id="KW-0805">Transcription regulation</keyword>
<dbReference type="HAMAP" id="MF_01930">
    <property type="entry name" value="PurN"/>
    <property type="match status" value="1"/>
</dbReference>
<comment type="pathway">
    <text evidence="3">Purine metabolism; IMP biosynthesis via de novo pathway; N(2)-formyl-N(1)-(5-phospho-D-ribosyl)glycinamide from N(1)-(5-phospho-D-ribosyl)glycinamide (10-formyl THF route): step 1/1.</text>
</comment>
<evidence type="ECO:0000256" key="13">
    <source>
        <dbReference type="ARBA" id="ARBA00038440"/>
    </source>
</evidence>
<keyword evidence="8" id="KW-0658">Purine biosynthesis</keyword>
<dbReference type="GO" id="GO:0006189">
    <property type="term" value="P:'de novo' IMP biosynthetic process"/>
    <property type="evidence" value="ECO:0007669"/>
    <property type="project" value="InterPro"/>
</dbReference>
<dbReference type="PANTHER" id="PTHR43369:SF2">
    <property type="entry name" value="PHOSPHORIBOSYLGLYCINAMIDE FORMYLTRANSFERASE"/>
    <property type="match status" value="1"/>
</dbReference>
<keyword evidence="6" id="KW-0934">Plastid</keyword>
<dbReference type="GO" id="GO:0009507">
    <property type="term" value="C:chloroplast"/>
    <property type="evidence" value="ECO:0007669"/>
    <property type="project" value="UniProtKB-SubCell"/>
</dbReference>
<dbReference type="AlphaFoldDB" id="A0AAD4XHK1"/>
<evidence type="ECO:0000256" key="11">
    <source>
        <dbReference type="ARBA" id="ARBA00023163"/>
    </source>
</evidence>
<evidence type="ECO:0000256" key="3">
    <source>
        <dbReference type="ARBA" id="ARBA00005054"/>
    </source>
</evidence>
<keyword evidence="7" id="KW-0808">Transferase</keyword>
<name>A0AAD4XHK1_9MAGN</name>
<evidence type="ECO:0000256" key="6">
    <source>
        <dbReference type="ARBA" id="ARBA00022640"/>
    </source>
</evidence>
<evidence type="ECO:0000256" key="16">
    <source>
        <dbReference type="ARBA" id="ARBA00047664"/>
    </source>
</evidence>
<evidence type="ECO:0000256" key="1">
    <source>
        <dbReference type="ARBA" id="ARBA00004123"/>
    </source>
</evidence>
<evidence type="ECO:0000313" key="20">
    <source>
        <dbReference type="Proteomes" id="UP001202328"/>
    </source>
</evidence>
<dbReference type="GO" id="GO:0016592">
    <property type="term" value="C:mediator complex"/>
    <property type="evidence" value="ECO:0007669"/>
    <property type="project" value="InterPro"/>
</dbReference>
<sequence>MNKGGVGLTGGGSGPTAAAAAAAAQKQKTLLQRVDTDITNIVDNFNHLVNAARVSDPPVRNSQEAFMMEMRGARMVQAADSLLKLVSELKQTAIFSGLASLNEHVEQKTAEFDQQAENTERMLSRIGEEAAGCLKELEWEKAVSASRFEDDGVVCDWTPRFYDTGSWSIWVRAQKRLVCRNSVRKDVVCFAEEDSLVEVKRKKLAVFVSGGGSNFRSIHDAAVQGSLYGDIVVLVTNKHDCGGAEYARKNNIPVILFPKTSNVPDGLSSSDLVTALRGFEVDFVLLAGYLKLIPVELIRAYERSILNIHPSLLPAFGGKGYYGMKVHKAVIASGARYSGPTVHYVDEHFDTGRILAQRVVPVLANDRAEELAARVLREEHQLYVEVTKALCEDRIIWREDGVPLIQNRENPKEYS</sequence>
<dbReference type="InterPro" id="IPR009332">
    <property type="entry name" value="Med22"/>
</dbReference>
<keyword evidence="5" id="KW-0150">Chloroplast</keyword>
<comment type="similarity">
    <text evidence="13">Belongs to the GART family.</text>
</comment>
<dbReference type="GO" id="GO:0004644">
    <property type="term" value="F:phosphoribosylglycinamide formyltransferase activity"/>
    <property type="evidence" value="ECO:0007669"/>
    <property type="project" value="UniProtKB-EC"/>
</dbReference>
<evidence type="ECO:0000256" key="9">
    <source>
        <dbReference type="ARBA" id="ARBA00022946"/>
    </source>
</evidence>
<dbReference type="Pfam" id="PF06179">
    <property type="entry name" value="Med22"/>
    <property type="match status" value="1"/>
</dbReference>
<evidence type="ECO:0000256" key="17">
    <source>
        <dbReference type="ARBA" id="ARBA00073488"/>
    </source>
</evidence>
<evidence type="ECO:0000256" key="4">
    <source>
        <dbReference type="ARBA" id="ARBA00012254"/>
    </source>
</evidence>
<evidence type="ECO:0000256" key="7">
    <source>
        <dbReference type="ARBA" id="ARBA00022679"/>
    </source>
</evidence>
<comment type="caution">
    <text evidence="19">The sequence shown here is derived from an EMBL/GenBank/DDBJ whole genome shotgun (WGS) entry which is preliminary data.</text>
</comment>
<comment type="subcellular location">
    <subcellularLocation>
        <location evidence="1">Nucleus</location>
    </subcellularLocation>
    <subcellularLocation>
        <location evidence="2">Plastid</location>
        <location evidence="2">Chloroplast</location>
    </subcellularLocation>
</comment>
<dbReference type="Proteomes" id="UP001202328">
    <property type="component" value="Unassembled WGS sequence"/>
</dbReference>
<dbReference type="EMBL" id="JAJJMB010010045">
    <property type="protein sequence ID" value="KAI3911327.1"/>
    <property type="molecule type" value="Genomic_DNA"/>
</dbReference>
<evidence type="ECO:0000256" key="5">
    <source>
        <dbReference type="ARBA" id="ARBA00022528"/>
    </source>
</evidence>
<dbReference type="SUPFAM" id="SSF53328">
    <property type="entry name" value="Formyltransferase"/>
    <property type="match status" value="1"/>
</dbReference>
<protein>
    <recommendedName>
        <fullName evidence="17">Phosphoribosylglycinamide formyltransferase, chloroplastic</fullName>
        <ecNumber evidence="4">2.1.2.2</ecNumber>
    </recommendedName>
    <alternativeName>
        <fullName evidence="15">5'-phosphoribosylglycinamide transformylase</fullName>
    </alternativeName>
    <alternativeName>
        <fullName evidence="14">GAR transformylase</fullName>
    </alternativeName>
</protein>
<dbReference type="CDD" id="cd08645">
    <property type="entry name" value="FMT_core_GART"/>
    <property type="match status" value="1"/>
</dbReference>
<gene>
    <name evidence="19" type="ORF">MKW98_010214</name>
</gene>
<reference evidence="19" key="1">
    <citation type="submission" date="2022-04" db="EMBL/GenBank/DDBJ databases">
        <title>A functionally conserved STORR gene fusion in Papaver species that diverged 16.8 million years ago.</title>
        <authorList>
            <person name="Catania T."/>
        </authorList>
    </citation>
    <scope>NUCLEOTIDE SEQUENCE</scope>
    <source>
        <strain evidence="19">S-188037</strain>
    </source>
</reference>
<evidence type="ECO:0000313" key="19">
    <source>
        <dbReference type="EMBL" id="KAI3911327.1"/>
    </source>
</evidence>